<evidence type="ECO:0000313" key="4">
    <source>
        <dbReference type="EMBL" id="GAC68925.1"/>
    </source>
</evidence>
<dbReference type="RefSeq" id="WP_007621482.1">
    <property type="nucleotide sequence ID" value="NZ_BANX01000019.1"/>
</dbReference>
<feature type="compositionally biased region" description="Basic and acidic residues" evidence="1">
    <location>
        <begin position="10"/>
        <end position="19"/>
    </location>
</feature>
<feature type="domain" description="LysM" evidence="3">
    <location>
        <begin position="138"/>
        <end position="187"/>
    </location>
</feature>
<name>M0QJY6_9ACTN</name>
<dbReference type="AlphaFoldDB" id="M0QJY6"/>
<feature type="region of interest" description="Disordered" evidence="1">
    <location>
        <begin position="1"/>
        <end position="89"/>
    </location>
</feature>
<evidence type="ECO:0000313" key="5">
    <source>
        <dbReference type="Proteomes" id="UP000011666"/>
    </source>
</evidence>
<evidence type="ECO:0000256" key="2">
    <source>
        <dbReference type="SAM" id="Phobius"/>
    </source>
</evidence>
<dbReference type="Proteomes" id="UP000011666">
    <property type="component" value="Unassembled WGS sequence"/>
</dbReference>
<keyword evidence="2" id="KW-1133">Transmembrane helix</keyword>
<dbReference type="OrthoDB" id="4380186at2"/>
<sequence length="190" mass="19854">MSASATITRPTDRRARADADGEFQDLDATRGGRQVRGGRVTPAERYTRTGGARRSVGRHPADGRPIGRPNPITPARQASPAGTRCAAPAHPDGVYRRRRAGAAGILVGVGLAVAVWILGIVGNDYAESVTPTPAATEVTHVRQGDSLSSIAARVAPDLPRQTVIDAIVALNDLPSSGLQAGQPLLTPDYR</sequence>
<protein>
    <recommendedName>
        <fullName evidence="3">LysM domain-containing protein</fullName>
    </recommendedName>
</protein>
<keyword evidence="2" id="KW-0812">Transmembrane</keyword>
<reference evidence="4 5" key="1">
    <citation type="submission" date="2013-01" db="EMBL/GenBank/DDBJ databases">
        <title>Whole genome shotgun sequence of Gordonia soli NBRC 108243.</title>
        <authorList>
            <person name="Isaki-Nakamura S."/>
            <person name="Hosoyama A."/>
            <person name="Tsuchikane K."/>
            <person name="Ando Y."/>
            <person name="Baba S."/>
            <person name="Ohji S."/>
            <person name="Hamada M."/>
            <person name="Tamura T."/>
            <person name="Yamazoe A."/>
            <person name="Yamazaki S."/>
            <person name="Fujita N."/>
        </authorList>
    </citation>
    <scope>NUCLEOTIDE SEQUENCE [LARGE SCALE GENOMIC DNA]</scope>
    <source>
        <strain evidence="4 5">NBRC 108243</strain>
    </source>
</reference>
<dbReference type="STRING" id="1223545.GS4_19_01150"/>
<comment type="caution">
    <text evidence="4">The sequence shown here is derived from an EMBL/GenBank/DDBJ whole genome shotgun (WGS) entry which is preliminary data.</text>
</comment>
<dbReference type="CDD" id="cd00118">
    <property type="entry name" value="LysM"/>
    <property type="match status" value="1"/>
</dbReference>
<organism evidence="4 5">
    <name type="scientific">Gordonia soli NBRC 108243</name>
    <dbReference type="NCBI Taxonomy" id="1223545"/>
    <lineage>
        <taxon>Bacteria</taxon>
        <taxon>Bacillati</taxon>
        <taxon>Actinomycetota</taxon>
        <taxon>Actinomycetes</taxon>
        <taxon>Mycobacteriales</taxon>
        <taxon>Gordoniaceae</taxon>
        <taxon>Gordonia</taxon>
    </lineage>
</organism>
<dbReference type="InterPro" id="IPR018392">
    <property type="entry name" value="LysM"/>
</dbReference>
<proteinExistence type="predicted"/>
<dbReference type="InterPro" id="IPR036779">
    <property type="entry name" value="LysM_dom_sf"/>
</dbReference>
<keyword evidence="5" id="KW-1185">Reference proteome</keyword>
<accession>M0QJY6</accession>
<keyword evidence="2" id="KW-0472">Membrane</keyword>
<gene>
    <name evidence="4" type="ORF">GS4_19_01150</name>
</gene>
<dbReference type="EMBL" id="BANX01000019">
    <property type="protein sequence ID" value="GAC68925.1"/>
    <property type="molecule type" value="Genomic_DNA"/>
</dbReference>
<evidence type="ECO:0000256" key="1">
    <source>
        <dbReference type="SAM" id="MobiDB-lite"/>
    </source>
</evidence>
<dbReference type="Pfam" id="PF01476">
    <property type="entry name" value="LysM"/>
    <property type="match status" value="1"/>
</dbReference>
<dbReference type="eggNOG" id="COG1388">
    <property type="taxonomic scope" value="Bacteria"/>
</dbReference>
<evidence type="ECO:0000259" key="3">
    <source>
        <dbReference type="SMART" id="SM00257"/>
    </source>
</evidence>
<feature type="transmembrane region" description="Helical" evidence="2">
    <location>
        <begin position="100"/>
        <end position="121"/>
    </location>
</feature>
<dbReference type="SMART" id="SM00257">
    <property type="entry name" value="LysM"/>
    <property type="match status" value="1"/>
</dbReference>
<dbReference type="Gene3D" id="3.10.350.10">
    <property type="entry name" value="LysM domain"/>
    <property type="match status" value="1"/>
</dbReference>